<gene>
    <name evidence="12" type="ORF">BBRV_LOCUS59374</name>
</gene>
<dbReference type="Pfam" id="PF00665">
    <property type="entry name" value="rve"/>
    <property type="match status" value="1"/>
</dbReference>
<evidence type="ECO:0000256" key="10">
    <source>
        <dbReference type="SAM" id="MobiDB-lite"/>
    </source>
</evidence>
<dbReference type="InterPro" id="IPR057670">
    <property type="entry name" value="SH3_retrovirus"/>
</dbReference>
<evidence type="ECO:0000256" key="5">
    <source>
        <dbReference type="ARBA" id="ARBA00022842"/>
    </source>
</evidence>
<keyword evidence="9" id="KW-0233">DNA recombination</keyword>
<dbReference type="GO" id="GO:0003676">
    <property type="term" value="F:nucleic acid binding"/>
    <property type="evidence" value="ECO:0007669"/>
    <property type="project" value="InterPro"/>
</dbReference>
<keyword evidence="5" id="KW-0460">Magnesium</keyword>
<dbReference type="GO" id="GO:0015074">
    <property type="term" value="P:DNA integration"/>
    <property type="evidence" value="ECO:0007669"/>
    <property type="project" value="UniProtKB-KW"/>
</dbReference>
<dbReference type="AlphaFoldDB" id="A0A6V7JW40"/>
<dbReference type="Pfam" id="PF13976">
    <property type="entry name" value="gag_pre-integrs"/>
    <property type="match status" value="1"/>
</dbReference>
<dbReference type="GO" id="GO:0046872">
    <property type="term" value="F:metal ion binding"/>
    <property type="evidence" value="ECO:0007669"/>
    <property type="project" value="UniProtKB-KW"/>
</dbReference>
<keyword evidence="1" id="KW-0540">Nuclease</keyword>
<dbReference type="InterPro" id="IPR036397">
    <property type="entry name" value="RNaseH_sf"/>
</dbReference>
<evidence type="ECO:0000256" key="4">
    <source>
        <dbReference type="ARBA" id="ARBA00022801"/>
    </source>
</evidence>
<name>A0A6V7JW40_9HYME</name>
<keyword evidence="3" id="KW-0255">Endonuclease</keyword>
<evidence type="ECO:0000313" key="12">
    <source>
        <dbReference type="EMBL" id="CAD1554436.1"/>
    </source>
</evidence>
<keyword evidence="4" id="KW-0378">Hydrolase</keyword>
<sequence>MCNLVNANKNTYQLWHARLGHIGSSKFLQIKRNNNLYQSNLPNNINPIEELCEACVYGKQACLPFSKERDRTHVKRPLFIIHLDACGPITPTTFDEKNYFVTFIDEFTHYTVIYLLKHKSEVLTVFHDYVLKVETHFNSKIAYLYCDNGTEYLSNEFKNFCSQKGIQYHLTVPHTPQQNSIAERINRTLVEKARTLLYGANLGKELWGEAVLTATYLTNLTPTKAIPQDKTPYELWHNRKPRLDHLRIFGSTVYVHDKNRKRKFDKKSIKGVLVGYHQNGYKVLMIESNKIILARDVIFDEINFKITRPNKHRDEVEREENSTPELQKNDDRIKISKTEEESKETDVLEISENQENISKENAKENDENEMINALTPEMNSHKNRNDLRRSERIKNLPAKSYDEENHHAYAHLIINKDIPKSFNDIINRED</sequence>
<accession>A0A6V7JW40</accession>
<feature type="region of interest" description="Disordered" evidence="10">
    <location>
        <begin position="312"/>
        <end position="343"/>
    </location>
</feature>
<dbReference type="PANTHER" id="PTHR42648">
    <property type="entry name" value="TRANSPOSASE, PUTATIVE-RELATED"/>
    <property type="match status" value="1"/>
</dbReference>
<proteinExistence type="predicted"/>
<protein>
    <recommendedName>
        <fullName evidence="11">Integrase catalytic domain-containing protein</fullName>
    </recommendedName>
</protein>
<dbReference type="InterPro" id="IPR001584">
    <property type="entry name" value="Integrase_cat-core"/>
</dbReference>
<dbReference type="GO" id="GO:0004519">
    <property type="term" value="F:endonuclease activity"/>
    <property type="evidence" value="ECO:0007669"/>
    <property type="project" value="UniProtKB-KW"/>
</dbReference>
<dbReference type="PANTHER" id="PTHR42648:SF11">
    <property type="entry name" value="TRANSPOSON TY4-P GAG-POL POLYPROTEIN"/>
    <property type="match status" value="1"/>
</dbReference>
<feature type="domain" description="Integrase catalytic" evidence="11">
    <location>
        <begin position="73"/>
        <end position="240"/>
    </location>
</feature>
<dbReference type="Pfam" id="PF25597">
    <property type="entry name" value="SH3_retrovirus"/>
    <property type="match status" value="1"/>
</dbReference>
<keyword evidence="6" id="KW-0229">DNA integration</keyword>
<keyword evidence="8" id="KW-0239">DNA-directed DNA polymerase</keyword>
<reference evidence="12" key="1">
    <citation type="submission" date="2020-07" db="EMBL/GenBank/DDBJ databases">
        <authorList>
            <person name="Ferguson B K."/>
        </authorList>
    </citation>
    <scope>NUCLEOTIDE SEQUENCE</scope>
    <source>
        <strain evidence="12">L06</strain>
    </source>
</reference>
<dbReference type="Gene3D" id="3.30.420.10">
    <property type="entry name" value="Ribonuclease H-like superfamily/Ribonuclease H"/>
    <property type="match status" value="1"/>
</dbReference>
<dbReference type="EMBL" id="CADCXW020000020">
    <property type="protein sequence ID" value="CAD1554436.1"/>
    <property type="molecule type" value="Genomic_DNA"/>
</dbReference>
<evidence type="ECO:0000256" key="1">
    <source>
        <dbReference type="ARBA" id="ARBA00022722"/>
    </source>
</evidence>
<dbReference type="GO" id="GO:0003887">
    <property type="term" value="F:DNA-directed DNA polymerase activity"/>
    <property type="evidence" value="ECO:0007669"/>
    <property type="project" value="UniProtKB-KW"/>
</dbReference>
<evidence type="ECO:0000256" key="9">
    <source>
        <dbReference type="ARBA" id="ARBA00023172"/>
    </source>
</evidence>
<dbReference type="InterPro" id="IPR025724">
    <property type="entry name" value="GAG-pre-integrase_dom"/>
</dbReference>
<dbReference type="SUPFAM" id="SSF53098">
    <property type="entry name" value="Ribonuclease H-like"/>
    <property type="match status" value="1"/>
</dbReference>
<dbReference type="InterPro" id="IPR039537">
    <property type="entry name" value="Retrotran_Ty1/copia-like"/>
</dbReference>
<dbReference type="GO" id="GO:0006310">
    <property type="term" value="P:DNA recombination"/>
    <property type="evidence" value="ECO:0007669"/>
    <property type="project" value="UniProtKB-KW"/>
</dbReference>
<keyword evidence="2" id="KW-0479">Metal-binding</keyword>
<evidence type="ECO:0000256" key="2">
    <source>
        <dbReference type="ARBA" id="ARBA00022723"/>
    </source>
</evidence>
<keyword evidence="8" id="KW-0548">Nucleotidyltransferase</keyword>
<keyword evidence="7" id="KW-0695">RNA-directed DNA polymerase</keyword>
<evidence type="ECO:0000256" key="7">
    <source>
        <dbReference type="ARBA" id="ARBA00022918"/>
    </source>
</evidence>
<evidence type="ECO:0000256" key="8">
    <source>
        <dbReference type="ARBA" id="ARBA00022932"/>
    </source>
</evidence>
<organism evidence="12">
    <name type="scientific">Bracon brevicornis</name>
    <dbReference type="NCBI Taxonomy" id="1563983"/>
    <lineage>
        <taxon>Eukaryota</taxon>
        <taxon>Metazoa</taxon>
        <taxon>Ecdysozoa</taxon>
        <taxon>Arthropoda</taxon>
        <taxon>Hexapoda</taxon>
        <taxon>Insecta</taxon>
        <taxon>Pterygota</taxon>
        <taxon>Neoptera</taxon>
        <taxon>Endopterygota</taxon>
        <taxon>Hymenoptera</taxon>
        <taxon>Apocrita</taxon>
        <taxon>Ichneumonoidea</taxon>
        <taxon>Braconidae</taxon>
        <taxon>Braconinae</taxon>
        <taxon>Bracon</taxon>
    </lineage>
</organism>
<keyword evidence="8" id="KW-0808">Transferase</keyword>
<dbReference type="GO" id="GO:0003964">
    <property type="term" value="F:RNA-directed DNA polymerase activity"/>
    <property type="evidence" value="ECO:0007669"/>
    <property type="project" value="UniProtKB-KW"/>
</dbReference>
<evidence type="ECO:0000256" key="6">
    <source>
        <dbReference type="ARBA" id="ARBA00022908"/>
    </source>
</evidence>
<evidence type="ECO:0000256" key="3">
    <source>
        <dbReference type="ARBA" id="ARBA00022759"/>
    </source>
</evidence>
<dbReference type="PROSITE" id="PS50994">
    <property type="entry name" value="INTEGRASE"/>
    <property type="match status" value="1"/>
</dbReference>
<dbReference type="InterPro" id="IPR012337">
    <property type="entry name" value="RNaseH-like_sf"/>
</dbReference>
<dbReference type="GO" id="GO:0016787">
    <property type="term" value="F:hydrolase activity"/>
    <property type="evidence" value="ECO:0007669"/>
    <property type="project" value="UniProtKB-KW"/>
</dbReference>
<evidence type="ECO:0000259" key="11">
    <source>
        <dbReference type="PROSITE" id="PS50994"/>
    </source>
</evidence>